<evidence type="ECO:0000256" key="12">
    <source>
        <dbReference type="ARBA" id="ARBA00025614"/>
    </source>
</evidence>
<keyword evidence="5 15" id="KW-0812">Transmembrane</keyword>
<evidence type="ECO:0000256" key="4">
    <source>
        <dbReference type="ARBA" id="ARBA00022547"/>
    </source>
</evidence>
<evidence type="ECO:0000313" key="19">
    <source>
        <dbReference type="Proteomes" id="UP001250932"/>
    </source>
</evidence>
<dbReference type="InterPro" id="IPR005864">
    <property type="entry name" value="ATP_synth_F0_bsu_bac"/>
</dbReference>
<evidence type="ECO:0000256" key="14">
    <source>
        <dbReference type="ARBA" id="ARBA00037847"/>
    </source>
</evidence>
<evidence type="ECO:0000256" key="6">
    <source>
        <dbReference type="ARBA" id="ARBA00022781"/>
    </source>
</evidence>
<reference evidence="18 19" key="1">
    <citation type="journal article" date="2023" name="ISME J.">
        <title>Cultivation and genomic characterization of novel and ubiquitous marine nitrite-oxidizing bacteria from the Nitrospirales.</title>
        <authorList>
            <person name="Mueller A.J."/>
            <person name="Daebeler A."/>
            <person name="Herbold C.W."/>
            <person name="Kirkegaard R.H."/>
            <person name="Daims H."/>
        </authorList>
    </citation>
    <scope>NUCLEOTIDE SEQUENCE [LARGE SCALE GENOMIC DNA]</scope>
    <source>
        <strain evidence="18 19">EB</strain>
    </source>
</reference>
<dbReference type="EMBL" id="JAQOUE010000001">
    <property type="protein sequence ID" value="MDT7043246.1"/>
    <property type="molecule type" value="Genomic_DNA"/>
</dbReference>
<evidence type="ECO:0000256" key="15">
    <source>
        <dbReference type="HAMAP-Rule" id="MF_01398"/>
    </source>
</evidence>
<comment type="subunit">
    <text evidence="15">F-type ATPases have 2 components, F(1) - the catalytic core - and F(0) - the membrane proton channel. F(1) has five subunits: alpha(3), beta(3), gamma(1), delta(1), epsilon(1). F(0) has three main subunits: a(1), b(2) and c(10-14). The alpha and beta chains form an alternating ring which encloses part of the gamma chain. F(1) is attached to F(0) by a central stalk formed by the gamma and epsilon chains, while a peripheral stalk is formed by the delta and b chains.</text>
</comment>
<keyword evidence="4 15" id="KW-0138">CF(0)</keyword>
<dbReference type="InterPro" id="IPR002146">
    <property type="entry name" value="ATP_synth_b/b'su_bac/chlpt"/>
</dbReference>
<comment type="similarity">
    <text evidence="1 15 16">Belongs to the ATPase B chain family.</text>
</comment>
<protein>
    <recommendedName>
        <fullName evidence="15">ATP synthase subunit b</fullName>
    </recommendedName>
    <alternativeName>
        <fullName evidence="15">ATP synthase F(0) sector subunit b</fullName>
    </alternativeName>
    <alternativeName>
        <fullName evidence="15">ATPase subunit I</fullName>
    </alternativeName>
    <alternativeName>
        <fullName evidence="15">F-type ATPase subunit b</fullName>
        <shortName evidence="15">F-ATPase subunit b</shortName>
    </alternativeName>
</protein>
<keyword evidence="8 15" id="KW-0406">Ion transport</keyword>
<dbReference type="NCBIfam" id="TIGR01144">
    <property type="entry name" value="ATP_synt_b"/>
    <property type="match status" value="1"/>
</dbReference>
<feature type="coiled-coil region" evidence="17">
    <location>
        <begin position="36"/>
        <end position="121"/>
    </location>
</feature>
<accession>A0ABU3KA21</accession>
<keyword evidence="10 15" id="KW-0066">ATP synthesis</keyword>
<dbReference type="PANTHER" id="PTHR33445">
    <property type="entry name" value="ATP SYNTHASE SUBUNIT B', CHLOROPLASTIC"/>
    <property type="match status" value="1"/>
</dbReference>
<keyword evidence="3 15" id="KW-1003">Cell membrane</keyword>
<dbReference type="InterPro" id="IPR028987">
    <property type="entry name" value="ATP_synth_B-like_membr_sf"/>
</dbReference>
<feature type="transmembrane region" description="Helical" evidence="15">
    <location>
        <begin position="12"/>
        <end position="32"/>
    </location>
</feature>
<evidence type="ECO:0000256" key="1">
    <source>
        <dbReference type="ARBA" id="ARBA00005513"/>
    </source>
</evidence>
<evidence type="ECO:0000256" key="3">
    <source>
        <dbReference type="ARBA" id="ARBA00022475"/>
    </source>
</evidence>
<comment type="caution">
    <text evidence="18">The sequence shown here is derived from an EMBL/GenBank/DDBJ whole genome shotgun (WGS) entry which is preliminary data.</text>
</comment>
<dbReference type="SUPFAM" id="SSF81573">
    <property type="entry name" value="F1F0 ATP synthase subunit B, membrane domain"/>
    <property type="match status" value="1"/>
</dbReference>
<comment type="function">
    <text evidence="11 15">F(1)F(0) ATP synthase produces ATP from ADP in the presence of a proton or sodium gradient. F-type ATPases consist of two structural domains, F(1) containing the extramembraneous catalytic core and F(0) containing the membrane proton channel, linked together by a central stalk and a peripheral stalk. During catalysis, ATP synthesis in the catalytic domain of F(1) is coupled via a rotary mechanism of the central stalk subunits to proton translocation.</text>
</comment>
<keyword evidence="7 15" id="KW-1133">Transmembrane helix</keyword>
<sequence>MPQFDSHFFSSLIFWELISFGILLWVLSKFALPPILEALETRERKIRDSIDQAEQNRTSAEQRLQEYEAKLRGAAQEAEAIVVEARSKAQRMLEENEQRLRTESERIKAETTQEIERARQKALQDIRGEAADLALLVAEKVLVRSLSGDDSRRLAQEALQAVSADSASGRA</sequence>
<keyword evidence="17" id="KW-0175">Coiled coil</keyword>
<keyword evidence="6 15" id="KW-0375">Hydrogen ion transport</keyword>
<organism evidence="18 19">
    <name type="scientific">Candidatus Nitronereus thalassa</name>
    <dbReference type="NCBI Taxonomy" id="3020898"/>
    <lineage>
        <taxon>Bacteria</taxon>
        <taxon>Pseudomonadati</taxon>
        <taxon>Nitrospirota</taxon>
        <taxon>Nitrospiria</taxon>
        <taxon>Nitrospirales</taxon>
        <taxon>Nitrospiraceae</taxon>
        <taxon>Candidatus Nitronereus</taxon>
    </lineage>
</organism>
<evidence type="ECO:0000256" key="9">
    <source>
        <dbReference type="ARBA" id="ARBA00023136"/>
    </source>
</evidence>
<comment type="subunit">
    <text evidence="13">F-type ATPases have 2 components, F(1) - the catalytic core - and F(0) - the membrane proton channel. F(1) has five subunits: alpha(3), beta(3), gamma(1), delta(1), epsilon(1). F(0) has four main subunits: a(1), b(2) and c(10-14). The alpha and beta chains form an alternating ring which encloses part of the gamma chain. F(1) is attached to F(0) by a central stalk formed by the gamma and epsilon chains, while a peripheral stalk is formed by the delta and b chains.</text>
</comment>
<evidence type="ECO:0000256" key="16">
    <source>
        <dbReference type="RuleBase" id="RU003848"/>
    </source>
</evidence>
<dbReference type="InterPro" id="IPR050059">
    <property type="entry name" value="ATP_synthase_B_chain"/>
</dbReference>
<dbReference type="PANTHER" id="PTHR33445:SF1">
    <property type="entry name" value="ATP SYNTHASE SUBUNIT B"/>
    <property type="match status" value="1"/>
</dbReference>
<gene>
    <name evidence="15 18" type="primary">atpF</name>
    <name evidence="18" type="ORF">PPG34_12870</name>
</gene>
<evidence type="ECO:0000256" key="17">
    <source>
        <dbReference type="SAM" id="Coils"/>
    </source>
</evidence>
<evidence type="ECO:0000256" key="2">
    <source>
        <dbReference type="ARBA" id="ARBA00022448"/>
    </source>
</evidence>
<comment type="subcellular location">
    <subcellularLocation>
        <location evidence="15">Cell membrane</location>
        <topology evidence="15">Single-pass membrane protein</topology>
    </subcellularLocation>
    <subcellularLocation>
        <location evidence="14">Endomembrane system</location>
        <topology evidence="14">Single-pass membrane protein</topology>
    </subcellularLocation>
</comment>
<keyword evidence="2 15" id="KW-0813">Transport</keyword>
<dbReference type="Gene3D" id="1.20.5.620">
    <property type="entry name" value="F1F0 ATP synthase subunit B, membrane domain"/>
    <property type="match status" value="1"/>
</dbReference>
<evidence type="ECO:0000313" key="18">
    <source>
        <dbReference type="EMBL" id="MDT7043246.1"/>
    </source>
</evidence>
<name>A0ABU3KA21_9BACT</name>
<evidence type="ECO:0000256" key="8">
    <source>
        <dbReference type="ARBA" id="ARBA00023065"/>
    </source>
</evidence>
<keyword evidence="19" id="KW-1185">Reference proteome</keyword>
<evidence type="ECO:0000256" key="13">
    <source>
        <dbReference type="ARBA" id="ARBA00026054"/>
    </source>
</evidence>
<evidence type="ECO:0000256" key="5">
    <source>
        <dbReference type="ARBA" id="ARBA00022692"/>
    </source>
</evidence>
<dbReference type="RefSeq" id="WP_313833779.1">
    <property type="nucleotide sequence ID" value="NZ_JAQOUE010000001.1"/>
</dbReference>
<evidence type="ECO:0000256" key="10">
    <source>
        <dbReference type="ARBA" id="ARBA00023310"/>
    </source>
</evidence>
<keyword evidence="9 15" id="KW-0472">Membrane</keyword>
<comment type="function">
    <text evidence="12">Component of the F(0) channel, it forms part of the peripheral stalk, linking F(1) to F(0). The b'-subunit is a diverged and duplicated form of b found in plants and photosynthetic bacteria.</text>
</comment>
<dbReference type="Pfam" id="PF00430">
    <property type="entry name" value="ATP-synt_B"/>
    <property type="match status" value="1"/>
</dbReference>
<dbReference type="CDD" id="cd06503">
    <property type="entry name" value="ATP-synt_Fo_b"/>
    <property type="match status" value="1"/>
</dbReference>
<evidence type="ECO:0000256" key="11">
    <source>
        <dbReference type="ARBA" id="ARBA00025198"/>
    </source>
</evidence>
<dbReference type="HAMAP" id="MF_01398">
    <property type="entry name" value="ATP_synth_b_bprime"/>
    <property type="match status" value="1"/>
</dbReference>
<dbReference type="Proteomes" id="UP001250932">
    <property type="component" value="Unassembled WGS sequence"/>
</dbReference>
<evidence type="ECO:0000256" key="7">
    <source>
        <dbReference type="ARBA" id="ARBA00022989"/>
    </source>
</evidence>
<proteinExistence type="inferred from homology"/>